<keyword evidence="3" id="KW-1185">Reference proteome</keyword>
<evidence type="ECO:0000313" key="2">
    <source>
        <dbReference type="EMBL" id="OYO22423.1"/>
    </source>
</evidence>
<sequence>MLIRTRELLAEGVRHHEIRAQVRSGQLIRVRHGVYRRIEALAGGDADGIEQHLAKVAATMPGFGDGAVLSHQSAALMHGLPLPPRLIGAVHVTRPGHSGRVSGSVHLHRAQLPQEEVVVGEHGPMTSLAQTAVDLARVLPPVHAVALLDHALRLGAGQELLLELTDSRRNAGNVQARRLIRFADGLSESVGESHSRWLMHELGLPAPILQHKILTPKGEFVARSDFWWPECNVVGEFDGKVKYGRDLKPGQTIADVVLLEKQREEAIRRQGPWVIRWIWKDLDDRKGFAEFLSRALRLGKRAA</sequence>
<evidence type="ECO:0000313" key="3">
    <source>
        <dbReference type="Proteomes" id="UP000216311"/>
    </source>
</evidence>
<gene>
    <name evidence="2" type="ORF">CGZ93_07770</name>
</gene>
<feature type="domain" description="AbiEi antitoxin N-terminal" evidence="1">
    <location>
        <begin position="2"/>
        <end position="37"/>
    </location>
</feature>
<accession>A0A255H5E4</accession>
<dbReference type="Proteomes" id="UP000216311">
    <property type="component" value="Unassembled WGS sequence"/>
</dbReference>
<dbReference type="EMBL" id="NMVQ01000011">
    <property type="protein sequence ID" value="OYO22423.1"/>
    <property type="molecule type" value="Genomic_DNA"/>
</dbReference>
<dbReference type="RefSeq" id="WP_094363579.1">
    <property type="nucleotide sequence ID" value="NZ_NMVQ01000011.1"/>
</dbReference>
<dbReference type="AlphaFoldDB" id="A0A255H5E4"/>
<dbReference type="InterPro" id="IPR025159">
    <property type="entry name" value="AbiEi_N"/>
</dbReference>
<protein>
    <recommendedName>
        <fullName evidence="1">AbiEi antitoxin N-terminal domain-containing protein</fullName>
    </recommendedName>
</protein>
<name>A0A255H5E4_9ACTN</name>
<dbReference type="Pfam" id="PF13338">
    <property type="entry name" value="AbiEi_4"/>
    <property type="match status" value="1"/>
</dbReference>
<comment type="caution">
    <text evidence="2">The sequence shown here is derived from an EMBL/GenBank/DDBJ whole genome shotgun (WGS) entry which is preliminary data.</text>
</comment>
<reference evidence="2 3" key="1">
    <citation type="submission" date="2017-07" db="EMBL/GenBank/DDBJ databases">
        <title>Draft whole genome sequences of clinical Proprionibacteriaceae strains.</title>
        <authorList>
            <person name="Bernier A.-M."/>
            <person name="Bernard K."/>
            <person name="Domingo M.-C."/>
        </authorList>
    </citation>
    <scope>NUCLEOTIDE SEQUENCE [LARGE SCALE GENOMIC DNA]</scope>
    <source>
        <strain evidence="2 3">NML 130396</strain>
    </source>
</reference>
<dbReference type="OrthoDB" id="5143202at2"/>
<organism evidence="2 3">
    <name type="scientific">Enemella dayhoffiae</name>
    <dbReference type="NCBI Taxonomy" id="2016507"/>
    <lineage>
        <taxon>Bacteria</taxon>
        <taxon>Bacillati</taxon>
        <taxon>Actinomycetota</taxon>
        <taxon>Actinomycetes</taxon>
        <taxon>Propionibacteriales</taxon>
        <taxon>Propionibacteriaceae</taxon>
        <taxon>Enemella</taxon>
    </lineage>
</organism>
<evidence type="ECO:0000259" key="1">
    <source>
        <dbReference type="Pfam" id="PF13338"/>
    </source>
</evidence>
<proteinExistence type="predicted"/>